<dbReference type="InterPro" id="IPR042776">
    <property type="entry name" value="Ribosomal_mL53_fung"/>
</dbReference>
<dbReference type="GO" id="GO:0005762">
    <property type="term" value="C:mitochondrial large ribosomal subunit"/>
    <property type="evidence" value="ECO:0000318"/>
    <property type="project" value="GO_Central"/>
</dbReference>
<reference evidence="7 8" key="1">
    <citation type="submission" date="2009-12" db="EMBL/GenBank/DDBJ databases">
        <title>The draft genome of Batrachochytrium dendrobatidis.</title>
        <authorList>
            <consortium name="US DOE Joint Genome Institute (JGI-PGF)"/>
            <person name="Kuo A."/>
            <person name="Salamov A."/>
            <person name="Schmutz J."/>
            <person name="Lucas S."/>
            <person name="Pitluck S."/>
            <person name="Rosenblum E."/>
            <person name="Stajich J."/>
            <person name="Eisen M."/>
            <person name="Grigoriev I.V."/>
        </authorList>
    </citation>
    <scope>NUCLEOTIDE SEQUENCE [LARGE SCALE GENOMIC DNA]</scope>
    <source>
        <strain evidence="8">JAM81 / FGSC 10211</strain>
    </source>
</reference>
<dbReference type="PANTHER" id="PTHR28236">
    <property type="entry name" value="54S RIBOSOMAL PROTEIN L44, MITOCHONDRIAL"/>
    <property type="match status" value="1"/>
</dbReference>
<proteinExistence type="inferred from homology"/>
<gene>
    <name evidence="7" type="ORF">BATDEDRAFT_86516</name>
</gene>
<dbReference type="Pfam" id="PF10780">
    <property type="entry name" value="MRP_L53"/>
    <property type="match status" value="1"/>
</dbReference>
<evidence type="ECO:0000256" key="2">
    <source>
        <dbReference type="ARBA" id="ARBA00005557"/>
    </source>
</evidence>
<evidence type="ECO:0000256" key="6">
    <source>
        <dbReference type="ARBA" id="ARBA00035180"/>
    </source>
</evidence>
<dbReference type="InParanoid" id="F4NXC3"/>
<dbReference type="EMBL" id="GL882880">
    <property type="protein sequence ID" value="EGF82650.1"/>
    <property type="molecule type" value="Genomic_DNA"/>
</dbReference>
<comment type="similarity">
    <text evidence="2">Belongs to the mitochondrion-specific ribosomal protein mL53 family.</text>
</comment>
<dbReference type="OrthoDB" id="4136894at2759"/>
<organism evidence="7 8">
    <name type="scientific">Batrachochytrium dendrobatidis (strain JAM81 / FGSC 10211)</name>
    <name type="common">Frog chytrid fungus</name>
    <dbReference type="NCBI Taxonomy" id="684364"/>
    <lineage>
        <taxon>Eukaryota</taxon>
        <taxon>Fungi</taxon>
        <taxon>Fungi incertae sedis</taxon>
        <taxon>Chytridiomycota</taxon>
        <taxon>Chytridiomycota incertae sedis</taxon>
        <taxon>Chytridiomycetes</taxon>
        <taxon>Rhizophydiales</taxon>
        <taxon>Rhizophydiales incertae sedis</taxon>
        <taxon>Batrachochytrium</taxon>
    </lineage>
</organism>
<dbReference type="PANTHER" id="PTHR28236:SF1">
    <property type="entry name" value="LARGE RIBOSOMAL SUBUNIT PROTEIN ML53"/>
    <property type="match status" value="1"/>
</dbReference>
<dbReference type="STRING" id="684364.F4NXC3"/>
<dbReference type="AlphaFoldDB" id="F4NXC3"/>
<dbReference type="Gene3D" id="3.40.30.10">
    <property type="entry name" value="Glutaredoxin"/>
    <property type="match status" value="1"/>
</dbReference>
<accession>F4NXC3</accession>
<keyword evidence="3" id="KW-0689">Ribosomal protein</keyword>
<keyword evidence="8" id="KW-1185">Reference proteome</keyword>
<dbReference type="InterPro" id="IPR019716">
    <property type="entry name" value="Ribosomal_mL53"/>
</dbReference>
<sequence>MLKFIDKVVIGFAPLSPVSTSARTLASILRTDRNLARNPKCVFDIITSDKTPRPFIQVTYADKQTIRLDTSKLTANEVLDDIRKHSRRLQMSEDIKSSV</sequence>
<dbReference type="Proteomes" id="UP000007241">
    <property type="component" value="Unassembled WGS sequence"/>
</dbReference>
<dbReference type="GeneID" id="18242469"/>
<evidence type="ECO:0000256" key="4">
    <source>
        <dbReference type="ARBA" id="ARBA00023128"/>
    </source>
</evidence>
<dbReference type="OMA" id="HIQVVYR"/>
<evidence type="ECO:0000256" key="3">
    <source>
        <dbReference type="ARBA" id="ARBA00022980"/>
    </source>
</evidence>
<evidence type="ECO:0000256" key="1">
    <source>
        <dbReference type="ARBA" id="ARBA00004173"/>
    </source>
</evidence>
<evidence type="ECO:0000256" key="5">
    <source>
        <dbReference type="ARBA" id="ARBA00023274"/>
    </source>
</evidence>
<protein>
    <recommendedName>
        <fullName evidence="6">Large ribosomal subunit protein mL53</fullName>
    </recommendedName>
</protein>
<dbReference type="RefSeq" id="XP_006677002.1">
    <property type="nucleotide sequence ID" value="XM_006676939.1"/>
</dbReference>
<keyword evidence="4" id="KW-0496">Mitochondrion</keyword>
<dbReference type="GO" id="GO:0003735">
    <property type="term" value="F:structural constituent of ribosome"/>
    <property type="evidence" value="ECO:0000318"/>
    <property type="project" value="GO_Central"/>
</dbReference>
<evidence type="ECO:0000313" key="8">
    <source>
        <dbReference type="Proteomes" id="UP000007241"/>
    </source>
</evidence>
<name>F4NXC3_BATDJ</name>
<comment type="subcellular location">
    <subcellularLocation>
        <location evidence="1">Mitochondrion</location>
    </subcellularLocation>
</comment>
<keyword evidence="5" id="KW-0687">Ribonucleoprotein</keyword>
<evidence type="ECO:0000313" key="7">
    <source>
        <dbReference type="EMBL" id="EGF82650.1"/>
    </source>
</evidence>
<dbReference type="HOGENOM" id="CLU_131037_1_0_1"/>